<evidence type="ECO:0000256" key="9">
    <source>
        <dbReference type="ARBA" id="ARBA00023136"/>
    </source>
</evidence>
<dbReference type="InterPro" id="IPR049562">
    <property type="entry name" value="SLC25A33/36-like"/>
</dbReference>
<keyword evidence="3 11" id="KW-0813">Transport</keyword>
<evidence type="ECO:0000256" key="2">
    <source>
        <dbReference type="ARBA" id="ARBA00006375"/>
    </source>
</evidence>
<evidence type="ECO:0000313" key="12">
    <source>
        <dbReference type="EMBL" id="VVC86327.1"/>
    </source>
</evidence>
<keyword evidence="9 10" id="KW-0472">Membrane</keyword>
<name>A0A5E4PMX7_9NEOP</name>
<dbReference type="InterPro" id="IPR023395">
    <property type="entry name" value="MCP_dom_sf"/>
</dbReference>
<evidence type="ECO:0000256" key="6">
    <source>
        <dbReference type="ARBA" id="ARBA00022792"/>
    </source>
</evidence>
<accession>A0A5E4PMX7</accession>
<dbReference type="GO" id="GO:1990519">
    <property type="term" value="P:pyrimidine nucleotide import into mitochondrion"/>
    <property type="evidence" value="ECO:0007669"/>
    <property type="project" value="TreeGrafter"/>
</dbReference>
<dbReference type="GO" id="GO:0005743">
    <property type="term" value="C:mitochondrial inner membrane"/>
    <property type="evidence" value="ECO:0007669"/>
    <property type="project" value="UniProtKB-SubCell"/>
</dbReference>
<evidence type="ECO:0000256" key="3">
    <source>
        <dbReference type="ARBA" id="ARBA00022448"/>
    </source>
</evidence>
<evidence type="ECO:0000256" key="4">
    <source>
        <dbReference type="ARBA" id="ARBA00022692"/>
    </source>
</evidence>
<dbReference type="SUPFAM" id="SSF103506">
    <property type="entry name" value="Mitochondrial carrier"/>
    <property type="match status" value="1"/>
</dbReference>
<protein>
    <submittedName>
        <fullName evidence="12">Uncharacterized protein</fullName>
    </submittedName>
</protein>
<evidence type="ECO:0000313" key="13">
    <source>
        <dbReference type="Proteomes" id="UP000324832"/>
    </source>
</evidence>
<gene>
    <name evidence="12" type="ORF">LSINAPIS_LOCUS169</name>
</gene>
<keyword evidence="7" id="KW-1133">Transmembrane helix</keyword>
<comment type="similarity">
    <text evidence="2 11">Belongs to the mitochondrial carrier (TC 2.A.29) family.</text>
</comment>
<keyword evidence="5" id="KW-0677">Repeat</keyword>
<keyword evidence="8" id="KW-0496">Mitochondrion</keyword>
<comment type="subcellular location">
    <subcellularLocation>
        <location evidence="1">Mitochondrion inner membrane</location>
        <topology evidence="1">Multi-pass membrane protein</topology>
    </subcellularLocation>
</comment>
<keyword evidence="4 10" id="KW-0812">Transmembrane</keyword>
<dbReference type="PANTHER" id="PTHR45829">
    <property type="entry name" value="MITOCHONDRIAL CARRIER PROTEIN RIM2"/>
    <property type="match status" value="1"/>
</dbReference>
<evidence type="ECO:0000256" key="7">
    <source>
        <dbReference type="ARBA" id="ARBA00022989"/>
    </source>
</evidence>
<evidence type="ECO:0000256" key="11">
    <source>
        <dbReference type="RuleBase" id="RU000488"/>
    </source>
</evidence>
<sequence>MVGYIKDDTMTSNQKLIAGCVSGVVTRFLTQPLDVIKIRTQLQRKTSRRKHRSVYETSKKRFGTVTILGRNILDFSCGLCAGCCTATLVSPIEVIRVRQMLVKEQYRGLLNGARAVYMSGGIFAFYEGLSASVLMSHREENKYFTPTTSRNLVKCVNLVQCITDTVKAEGFLGLYRGLKVTIYKAVSQNLITFTTYEMTCYCIREFKKR</sequence>
<dbReference type="InterPro" id="IPR018108">
    <property type="entry name" value="MCP_transmembrane"/>
</dbReference>
<dbReference type="Pfam" id="PF00153">
    <property type="entry name" value="Mito_carr"/>
    <property type="match status" value="3"/>
</dbReference>
<dbReference type="PANTHER" id="PTHR45829:SF4">
    <property type="entry name" value="MITOCHONDRIAL CARRIER PROTEIN RIM2"/>
    <property type="match status" value="1"/>
</dbReference>
<reference evidence="12 13" key="1">
    <citation type="submission" date="2017-07" db="EMBL/GenBank/DDBJ databases">
        <authorList>
            <person name="Talla V."/>
            <person name="Backstrom N."/>
        </authorList>
    </citation>
    <scope>NUCLEOTIDE SEQUENCE [LARGE SCALE GENOMIC DNA]</scope>
</reference>
<dbReference type="Gene3D" id="1.50.40.10">
    <property type="entry name" value="Mitochondrial carrier domain"/>
    <property type="match status" value="2"/>
</dbReference>
<evidence type="ECO:0000256" key="10">
    <source>
        <dbReference type="PROSITE-ProRule" id="PRU00282"/>
    </source>
</evidence>
<keyword evidence="13" id="KW-1185">Reference proteome</keyword>
<dbReference type="PROSITE" id="PS50920">
    <property type="entry name" value="SOLCAR"/>
    <property type="match status" value="1"/>
</dbReference>
<evidence type="ECO:0000256" key="1">
    <source>
        <dbReference type="ARBA" id="ARBA00004448"/>
    </source>
</evidence>
<dbReference type="Proteomes" id="UP000324832">
    <property type="component" value="Unassembled WGS sequence"/>
</dbReference>
<dbReference type="AlphaFoldDB" id="A0A5E4PMX7"/>
<evidence type="ECO:0000256" key="8">
    <source>
        <dbReference type="ARBA" id="ARBA00023128"/>
    </source>
</evidence>
<feature type="repeat" description="Solcar" evidence="10">
    <location>
        <begin position="69"/>
        <end position="152"/>
    </location>
</feature>
<evidence type="ECO:0000256" key="5">
    <source>
        <dbReference type="ARBA" id="ARBA00022737"/>
    </source>
</evidence>
<proteinExistence type="inferred from homology"/>
<dbReference type="GO" id="GO:0015218">
    <property type="term" value="F:pyrimidine nucleotide transmembrane transporter activity"/>
    <property type="evidence" value="ECO:0007669"/>
    <property type="project" value="InterPro"/>
</dbReference>
<dbReference type="EMBL" id="FZQP02000002">
    <property type="protein sequence ID" value="VVC86327.1"/>
    <property type="molecule type" value="Genomic_DNA"/>
</dbReference>
<keyword evidence="6" id="KW-0999">Mitochondrion inner membrane</keyword>
<organism evidence="12 13">
    <name type="scientific">Leptidea sinapis</name>
    <dbReference type="NCBI Taxonomy" id="189913"/>
    <lineage>
        <taxon>Eukaryota</taxon>
        <taxon>Metazoa</taxon>
        <taxon>Ecdysozoa</taxon>
        <taxon>Arthropoda</taxon>
        <taxon>Hexapoda</taxon>
        <taxon>Insecta</taxon>
        <taxon>Pterygota</taxon>
        <taxon>Neoptera</taxon>
        <taxon>Endopterygota</taxon>
        <taxon>Lepidoptera</taxon>
        <taxon>Glossata</taxon>
        <taxon>Ditrysia</taxon>
        <taxon>Papilionoidea</taxon>
        <taxon>Pieridae</taxon>
        <taxon>Dismorphiinae</taxon>
        <taxon>Leptidea</taxon>
    </lineage>
</organism>